<keyword evidence="1" id="KW-0812">Transmembrane</keyword>
<proteinExistence type="predicted"/>
<protein>
    <submittedName>
        <fullName evidence="3">M56 family metallopeptidase</fullName>
    </submittedName>
</protein>
<feature type="transmembrane region" description="Helical" evidence="1">
    <location>
        <begin position="6"/>
        <end position="24"/>
    </location>
</feature>
<dbReference type="CDD" id="cd07341">
    <property type="entry name" value="M56_BlaR1_MecR1_like"/>
    <property type="match status" value="1"/>
</dbReference>
<feature type="transmembrane region" description="Helical" evidence="1">
    <location>
        <begin position="137"/>
        <end position="159"/>
    </location>
</feature>
<evidence type="ECO:0000313" key="4">
    <source>
        <dbReference type="Proteomes" id="UP000823868"/>
    </source>
</evidence>
<accession>A0A9D2BX53</accession>
<comment type="caution">
    <text evidence="3">The sequence shown here is derived from an EMBL/GenBank/DDBJ whole genome shotgun (WGS) entry which is preliminary data.</text>
</comment>
<reference evidence="3" key="2">
    <citation type="submission" date="2021-04" db="EMBL/GenBank/DDBJ databases">
        <authorList>
            <person name="Gilroy R."/>
        </authorList>
    </citation>
    <scope>NUCLEOTIDE SEQUENCE</scope>
    <source>
        <strain evidence="3">ChiBcec16_6824</strain>
    </source>
</reference>
<dbReference type="PANTHER" id="PTHR34978:SF3">
    <property type="entry name" value="SLR0241 PROTEIN"/>
    <property type="match status" value="1"/>
</dbReference>
<dbReference type="AlphaFoldDB" id="A0A9D2BX53"/>
<feature type="domain" description="Peptidase M56" evidence="2">
    <location>
        <begin position="6"/>
        <end position="311"/>
    </location>
</feature>
<dbReference type="Pfam" id="PF05569">
    <property type="entry name" value="Peptidase_M56"/>
    <property type="match status" value="1"/>
</dbReference>
<gene>
    <name evidence="3" type="ORF">H9841_02605</name>
</gene>
<sequence length="590" mass="65130">MTLLSHLLEVSLGTSAVILLLLLLRPVLERFCSARWRCWVWLVLALRLALPWSWSGPWSPLHVTFPDPGETPAYSPVTEEYSMEMSVGDEVTYLELGTGEWTVDTGVESRTDLAPLEGTGFSAGVDRAAEHSLNVGALLFLLWAAGAVGMLLWHTLAYLRFAKRVRRWSRPAGQYEGIPVVECLAAETPLLLGWLQPTIVLPRGMEGEDRDFALLHEYTHCGRGDLWRKLLLLVANALHWFNPLAWLLRRAGERDLEMACDEAVLEGKDLEYRQRYGVALLHTVTARAGAEGALTTGFAQGMGGLRRRFAALVDGKHRPLGRSVLAVAIVLALAGSALASCSEGPQAAVQDSVTPIPAASEPPVGETALQPGSQITMEEADIWSFLGGCVLQGYNLEERTIEVLWVETTGSGLLYARTAEDLPQETLHLASQVRLDWDGNGNLAEFLAWPSVSGESLVLFCERNEAGEVTEMGWVPCFGSRWTGVVWARYGTWDGESRTFTFQPLAVDQVTRTWSAREDGWWSLSLGENPMLPPISLYNNGTTFSEEAYLRSVFREEPLENSQGDCLLRLTVVDNAIVEALWMTPYQPAS</sequence>
<evidence type="ECO:0000256" key="1">
    <source>
        <dbReference type="SAM" id="Phobius"/>
    </source>
</evidence>
<organism evidence="3 4">
    <name type="scientific">Candidatus Flavonifractor merdigallinarum</name>
    <dbReference type="NCBI Taxonomy" id="2838589"/>
    <lineage>
        <taxon>Bacteria</taxon>
        <taxon>Bacillati</taxon>
        <taxon>Bacillota</taxon>
        <taxon>Clostridia</taxon>
        <taxon>Eubacteriales</taxon>
        <taxon>Oscillospiraceae</taxon>
        <taxon>Flavonifractor</taxon>
    </lineage>
</organism>
<reference evidence="3" key="1">
    <citation type="journal article" date="2021" name="PeerJ">
        <title>Extensive microbial diversity within the chicken gut microbiome revealed by metagenomics and culture.</title>
        <authorList>
            <person name="Gilroy R."/>
            <person name="Ravi A."/>
            <person name="Getino M."/>
            <person name="Pursley I."/>
            <person name="Horton D.L."/>
            <person name="Alikhan N.F."/>
            <person name="Baker D."/>
            <person name="Gharbi K."/>
            <person name="Hall N."/>
            <person name="Watson M."/>
            <person name="Adriaenssens E.M."/>
            <person name="Foster-Nyarko E."/>
            <person name="Jarju S."/>
            <person name="Secka A."/>
            <person name="Antonio M."/>
            <person name="Oren A."/>
            <person name="Chaudhuri R.R."/>
            <person name="La Ragione R."/>
            <person name="Hildebrand F."/>
            <person name="Pallen M.J."/>
        </authorList>
    </citation>
    <scope>NUCLEOTIDE SEQUENCE</scope>
    <source>
        <strain evidence="3">ChiBcec16_6824</strain>
    </source>
</reference>
<evidence type="ECO:0000313" key="3">
    <source>
        <dbReference type="EMBL" id="HIY20776.1"/>
    </source>
</evidence>
<dbReference type="InterPro" id="IPR008756">
    <property type="entry name" value="Peptidase_M56"/>
</dbReference>
<dbReference type="Proteomes" id="UP000823868">
    <property type="component" value="Unassembled WGS sequence"/>
</dbReference>
<name>A0A9D2BX53_9FIRM</name>
<keyword evidence="1" id="KW-1133">Transmembrane helix</keyword>
<dbReference type="PANTHER" id="PTHR34978">
    <property type="entry name" value="POSSIBLE SENSOR-TRANSDUCER PROTEIN BLAR"/>
    <property type="match status" value="1"/>
</dbReference>
<keyword evidence="1" id="KW-0472">Membrane</keyword>
<evidence type="ECO:0000259" key="2">
    <source>
        <dbReference type="Pfam" id="PF05569"/>
    </source>
</evidence>
<dbReference type="InterPro" id="IPR052173">
    <property type="entry name" value="Beta-lactam_resp_regulator"/>
</dbReference>
<dbReference type="EMBL" id="DXDX01000052">
    <property type="protein sequence ID" value="HIY20776.1"/>
    <property type="molecule type" value="Genomic_DNA"/>
</dbReference>